<gene>
    <name evidence="1" type="ORF">CCMP2556_LOCUS40359</name>
    <name evidence="2" type="ORF">CCMP2556_LOCUS40400</name>
</gene>
<evidence type="ECO:0000313" key="1">
    <source>
        <dbReference type="EMBL" id="CAK9082639.1"/>
    </source>
</evidence>
<reference evidence="2 3" key="1">
    <citation type="submission" date="2024-02" db="EMBL/GenBank/DDBJ databases">
        <authorList>
            <person name="Chen Y."/>
            <person name="Shah S."/>
            <person name="Dougan E. K."/>
            <person name="Thang M."/>
            <person name="Chan C."/>
        </authorList>
    </citation>
    <scope>NUCLEOTIDE SEQUENCE [LARGE SCALE GENOMIC DNA]</scope>
</reference>
<evidence type="ECO:0000313" key="2">
    <source>
        <dbReference type="EMBL" id="CAK9082751.1"/>
    </source>
</evidence>
<dbReference type="Proteomes" id="UP001642484">
    <property type="component" value="Unassembled WGS sequence"/>
</dbReference>
<evidence type="ECO:0000313" key="3">
    <source>
        <dbReference type="Proteomes" id="UP001642484"/>
    </source>
</evidence>
<comment type="caution">
    <text evidence="2">The sequence shown here is derived from an EMBL/GenBank/DDBJ whole genome shotgun (WGS) entry which is preliminary data.</text>
</comment>
<organism evidence="2 3">
    <name type="scientific">Durusdinium trenchii</name>
    <dbReference type="NCBI Taxonomy" id="1381693"/>
    <lineage>
        <taxon>Eukaryota</taxon>
        <taxon>Sar</taxon>
        <taxon>Alveolata</taxon>
        <taxon>Dinophyceae</taxon>
        <taxon>Suessiales</taxon>
        <taxon>Symbiodiniaceae</taxon>
        <taxon>Durusdinium</taxon>
    </lineage>
</organism>
<sequence length="241" mass="27345">MNILSSAGFLQHLYQVCRLPPGSGALVAPVCSTFVFMSKGTTKRSAIQPEGDVSAPSVRAGNKILCRTLVLLFVCAALQVWWILEQPKGSCMEDHPAFQYFMRQVTTFRHYMTMDEYGGPTQKPTWLYSGLKCIEELYKFKPLRLPQHVVEEKQMVVHYKDKNGVDRICGGKDLKSSENYPAQFGVALARLRTHHAAQVKKNALRVVKNNLKGCSMIPLNHRASPRWIKWAELEPVFDFLM</sequence>
<dbReference type="EMBL" id="CAXAMN010023954">
    <property type="protein sequence ID" value="CAK9082751.1"/>
    <property type="molecule type" value="Genomic_DNA"/>
</dbReference>
<dbReference type="EMBL" id="CAXAMN010023945">
    <property type="protein sequence ID" value="CAK9082639.1"/>
    <property type="molecule type" value="Genomic_DNA"/>
</dbReference>
<keyword evidence="3" id="KW-1185">Reference proteome</keyword>
<accession>A0ABP0Q3B5</accession>
<name>A0ABP0Q3B5_9DINO</name>
<protein>
    <submittedName>
        <fullName evidence="2">Uncharacterized protein</fullName>
    </submittedName>
</protein>
<proteinExistence type="predicted"/>